<dbReference type="PANTHER" id="PTHR11757:SF19">
    <property type="entry name" value="PROLYL ENDOPEPTIDASE-LIKE"/>
    <property type="match status" value="1"/>
</dbReference>
<evidence type="ECO:0000259" key="5">
    <source>
        <dbReference type="Pfam" id="PF00326"/>
    </source>
</evidence>
<keyword evidence="4" id="KW-0720">Serine protease</keyword>
<sequence>MNTVQPDPAQLSAPVAPIHPTNREFHGRTFVDDYEWMRNKESQETLDYLEAENAYTKQQTAKNEWLQDSIFQEIKSRTKETDMSIPQRAGDFWYYGRTIEGKSYGVSCRVPVAEGEDPWTPPVVPEDGSGLPNEQIILDLNELAEGHEFFSLGASSVTVSGRYLAYSVDTEGDERFTMHVKDLETGELLDDRLDDVFYGATWAGEDYLFYQRVDEAWRPDSVWRHKIGTPAADDVLVYREDDERFNVGVGAERSERFLMIESGSKITTETRVLDITNPEGEFEVLWPREQGVEYGVDYALVAGREHWVVTHNALGPNFSVGHCEIGNLPPLRELTELVPHDDKVRIEGIDTYRDFMAMGYRRGGIGQVAFMQFTEAGFTQFEELSFEEEVYTVGVGGNPEWDAPVVRLSYVSFTQPAKLFNYTVATGERTLLKEQEVLGGYDPQEYKAYRMWATAEDGVQIPVSVVHRADLVVDKPNPTLLYAYGSYEHSIDPGFSIARLSLMDRGMIFAVAHVRGGGEMGRTWYEDGKLLRKKNTFTDFIAAADMLIDEGLTTPAQLVAEGGSAGGMLMGAIANMAPEKFAGIQAIVPFVDPLTSILMPELPLTVTEWDEWGDPYHDPEVYDYMASYAPYENIEPKRYPNILAVTSLNDTRVLYVEPAKWIAKLRKMATGGEFLLKCEMSAGHGGVSGRYDRWKQTAFEYAWTLATAGAVK</sequence>
<dbReference type="RefSeq" id="WP_284824330.1">
    <property type="nucleotide sequence ID" value="NZ_CP126969.1"/>
</dbReference>
<evidence type="ECO:0000313" key="7">
    <source>
        <dbReference type="EMBL" id="WIM67319.1"/>
    </source>
</evidence>
<dbReference type="Proteomes" id="UP001225598">
    <property type="component" value="Chromosome"/>
</dbReference>
<dbReference type="InterPro" id="IPR002470">
    <property type="entry name" value="Peptidase_S9A"/>
</dbReference>
<dbReference type="PRINTS" id="PR00862">
    <property type="entry name" value="PROLIGOPTASE"/>
</dbReference>
<dbReference type="InterPro" id="IPR023302">
    <property type="entry name" value="Pept_S9A_N"/>
</dbReference>
<dbReference type="Gene3D" id="3.40.50.1820">
    <property type="entry name" value="alpha/beta hydrolase"/>
    <property type="match status" value="1"/>
</dbReference>
<evidence type="ECO:0000313" key="8">
    <source>
        <dbReference type="Proteomes" id="UP001225598"/>
    </source>
</evidence>
<dbReference type="InterPro" id="IPR029058">
    <property type="entry name" value="AB_hydrolase_fold"/>
</dbReference>
<feature type="domain" description="Peptidase S9 prolyl oligopeptidase catalytic" evidence="5">
    <location>
        <begin position="495"/>
        <end position="708"/>
    </location>
</feature>
<feature type="domain" description="Peptidase S9A N-terminal" evidence="6">
    <location>
        <begin position="20"/>
        <end position="435"/>
    </location>
</feature>
<keyword evidence="2" id="KW-0645">Protease</keyword>
<keyword evidence="8" id="KW-1185">Reference proteome</keyword>
<dbReference type="Pfam" id="PF02897">
    <property type="entry name" value="Peptidase_S9_N"/>
    <property type="match status" value="1"/>
</dbReference>
<evidence type="ECO:0000256" key="2">
    <source>
        <dbReference type="ARBA" id="ARBA00022670"/>
    </source>
</evidence>
<comment type="similarity">
    <text evidence="1">Belongs to the peptidase S9A family.</text>
</comment>
<accession>A0ABY8VCY9</accession>
<dbReference type="InterPro" id="IPR051543">
    <property type="entry name" value="Serine_Peptidase_S9A"/>
</dbReference>
<evidence type="ECO:0000256" key="4">
    <source>
        <dbReference type="ARBA" id="ARBA00022825"/>
    </source>
</evidence>
<protein>
    <submittedName>
        <fullName evidence="7">S9 family peptidase</fullName>
    </submittedName>
</protein>
<dbReference type="EMBL" id="CP126969">
    <property type="protein sequence ID" value="WIM67319.1"/>
    <property type="molecule type" value="Genomic_DNA"/>
</dbReference>
<dbReference type="InterPro" id="IPR001375">
    <property type="entry name" value="Peptidase_S9_cat"/>
</dbReference>
<evidence type="ECO:0000259" key="6">
    <source>
        <dbReference type="Pfam" id="PF02897"/>
    </source>
</evidence>
<organism evidence="7 8">
    <name type="scientific">Corynebacterium breve</name>
    <dbReference type="NCBI Taxonomy" id="3049799"/>
    <lineage>
        <taxon>Bacteria</taxon>
        <taxon>Bacillati</taxon>
        <taxon>Actinomycetota</taxon>
        <taxon>Actinomycetes</taxon>
        <taxon>Mycobacteriales</taxon>
        <taxon>Corynebacteriaceae</taxon>
        <taxon>Corynebacterium</taxon>
    </lineage>
</organism>
<dbReference type="Pfam" id="PF00326">
    <property type="entry name" value="Peptidase_S9"/>
    <property type="match status" value="1"/>
</dbReference>
<dbReference type="PROSITE" id="PS00708">
    <property type="entry name" value="PRO_ENDOPEP_SER"/>
    <property type="match status" value="1"/>
</dbReference>
<dbReference type="SUPFAM" id="SSF50993">
    <property type="entry name" value="Peptidase/esterase 'gauge' domain"/>
    <property type="match status" value="1"/>
</dbReference>
<keyword evidence="3" id="KW-0378">Hydrolase</keyword>
<evidence type="ECO:0000256" key="3">
    <source>
        <dbReference type="ARBA" id="ARBA00022801"/>
    </source>
</evidence>
<dbReference type="Gene3D" id="2.130.10.120">
    <property type="entry name" value="Prolyl oligopeptidase, N-terminal domain"/>
    <property type="match status" value="1"/>
</dbReference>
<dbReference type="PANTHER" id="PTHR11757">
    <property type="entry name" value="PROTEASE FAMILY S9A OLIGOPEPTIDASE"/>
    <property type="match status" value="1"/>
</dbReference>
<dbReference type="SUPFAM" id="SSF53474">
    <property type="entry name" value="alpha/beta-Hydrolases"/>
    <property type="match status" value="1"/>
</dbReference>
<gene>
    <name evidence="7" type="ORF">QP027_09430</name>
</gene>
<name>A0ABY8VCY9_9CORY</name>
<proteinExistence type="inferred from homology"/>
<dbReference type="InterPro" id="IPR002471">
    <property type="entry name" value="Pept_S9_AS"/>
</dbReference>
<evidence type="ECO:0000256" key="1">
    <source>
        <dbReference type="ARBA" id="ARBA00005228"/>
    </source>
</evidence>
<reference evidence="7 8" key="1">
    <citation type="submission" date="2023-05" db="EMBL/GenBank/DDBJ databases">
        <title>Corynebacterium suedekumii sp. nov. and Corynebacterium breve sp. nov. isolated from raw cow's milk.</title>
        <authorList>
            <person name="Baer M.K."/>
            <person name="Mehl L."/>
            <person name="Hellmuth R."/>
            <person name="Marke G."/>
            <person name="Lipski A."/>
        </authorList>
    </citation>
    <scope>NUCLEOTIDE SEQUENCE [LARGE SCALE GENOMIC DNA]</scope>
    <source>
        <strain evidence="7 8">R4</strain>
    </source>
</reference>